<protein>
    <submittedName>
        <fullName evidence="1">Uncharacterized protein</fullName>
    </submittedName>
</protein>
<keyword evidence="2" id="KW-1185">Reference proteome</keyword>
<organism evidence="1 2">
    <name type="scientific">Dovyalis caffra</name>
    <dbReference type="NCBI Taxonomy" id="77055"/>
    <lineage>
        <taxon>Eukaryota</taxon>
        <taxon>Viridiplantae</taxon>
        <taxon>Streptophyta</taxon>
        <taxon>Embryophyta</taxon>
        <taxon>Tracheophyta</taxon>
        <taxon>Spermatophyta</taxon>
        <taxon>Magnoliopsida</taxon>
        <taxon>eudicotyledons</taxon>
        <taxon>Gunneridae</taxon>
        <taxon>Pentapetalae</taxon>
        <taxon>rosids</taxon>
        <taxon>fabids</taxon>
        <taxon>Malpighiales</taxon>
        <taxon>Salicaceae</taxon>
        <taxon>Flacourtieae</taxon>
        <taxon>Dovyalis</taxon>
    </lineage>
</organism>
<evidence type="ECO:0000313" key="1">
    <source>
        <dbReference type="EMBL" id="CAK7322810.1"/>
    </source>
</evidence>
<comment type="caution">
    <text evidence="1">The sequence shown here is derived from an EMBL/GenBank/DDBJ whole genome shotgun (WGS) entry which is preliminary data.</text>
</comment>
<dbReference type="Proteomes" id="UP001314170">
    <property type="component" value="Unassembled WGS sequence"/>
</dbReference>
<sequence length="309" mass="33676">MEVGCYFGLEETGQLKFKRTEVADMELVSTAAPPSKNNSQQQLLFNNAGKVNGKDVKEMNEQLQALPRFQNGPNGTVHGDVVSVPFGVTINTPHVLAHQPGTLNQNWAESLRGQNNLAGQTDIESQVGDCIALQIPSTYMVKDMNLKLMKDSTGNQKSTSIDLEISPIQNCATATNMADAVTIPVGIPENTATIRGTWPNGISKYIAATKRIQVSGLNNVQINRRSGQNIEDCKEIMDSVLCDFNKDVEANYFSILQGLEYGDLENEGSRVGWKGSLSDSAYPDKNTSSPLLSLPQSSSWLDFQQVDMG</sequence>
<evidence type="ECO:0000313" key="2">
    <source>
        <dbReference type="Proteomes" id="UP001314170"/>
    </source>
</evidence>
<proteinExistence type="predicted"/>
<dbReference type="AlphaFoldDB" id="A0AAV1QR23"/>
<name>A0AAV1QR23_9ROSI</name>
<accession>A0AAV1QR23</accession>
<reference evidence="1 2" key="1">
    <citation type="submission" date="2024-01" db="EMBL/GenBank/DDBJ databases">
        <authorList>
            <person name="Waweru B."/>
        </authorList>
    </citation>
    <scope>NUCLEOTIDE SEQUENCE [LARGE SCALE GENOMIC DNA]</scope>
</reference>
<dbReference type="EMBL" id="CAWUPB010000030">
    <property type="protein sequence ID" value="CAK7322810.1"/>
    <property type="molecule type" value="Genomic_DNA"/>
</dbReference>
<gene>
    <name evidence="1" type="ORF">DCAF_LOCUS421</name>
</gene>